<evidence type="ECO:0000256" key="1">
    <source>
        <dbReference type="ARBA" id="ARBA00023015"/>
    </source>
</evidence>
<accession>A0A508TER1</accession>
<dbReference type="InterPro" id="IPR018060">
    <property type="entry name" value="HTH_AraC"/>
</dbReference>
<evidence type="ECO:0000259" key="3">
    <source>
        <dbReference type="PROSITE" id="PS01124"/>
    </source>
</evidence>
<protein>
    <recommendedName>
        <fullName evidence="3">HTH araC/xylS-type domain-containing protein</fullName>
    </recommendedName>
</protein>
<keyword evidence="2" id="KW-0804">Transcription</keyword>
<dbReference type="EMBL" id="CAADFC020000016">
    <property type="protein sequence ID" value="VIO72860.1"/>
    <property type="molecule type" value="Genomic_DNA"/>
</dbReference>
<gene>
    <name evidence="4" type="ORF">CI1B_45080</name>
</gene>
<name>A0A508TER1_9BRAD</name>
<evidence type="ECO:0000256" key="2">
    <source>
        <dbReference type="ARBA" id="ARBA00023163"/>
    </source>
</evidence>
<evidence type="ECO:0000313" key="4">
    <source>
        <dbReference type="EMBL" id="VIO72860.1"/>
    </source>
</evidence>
<feature type="domain" description="HTH araC/xylS-type" evidence="3">
    <location>
        <begin position="156"/>
        <end position="253"/>
    </location>
</feature>
<dbReference type="PANTHER" id="PTHR43436">
    <property type="entry name" value="ARAC-FAMILY TRANSCRIPTIONAL REGULATOR"/>
    <property type="match status" value="1"/>
</dbReference>
<reference evidence="4" key="1">
    <citation type="submission" date="2019-02" db="EMBL/GenBank/DDBJ databases">
        <authorList>
            <person name="Pothier F.J."/>
        </authorList>
    </citation>
    <scope>NUCLEOTIDE SEQUENCE</scope>
    <source>
        <strain evidence="4">CI-1B</strain>
    </source>
</reference>
<evidence type="ECO:0000313" key="5">
    <source>
        <dbReference type="Proteomes" id="UP000328092"/>
    </source>
</evidence>
<dbReference type="SMART" id="SM00342">
    <property type="entry name" value="HTH_ARAC"/>
    <property type="match status" value="1"/>
</dbReference>
<keyword evidence="1" id="KW-0805">Transcription regulation</keyword>
<comment type="caution">
    <text evidence="4">The sequence shown here is derived from an EMBL/GenBank/DDBJ whole genome shotgun (WGS) entry which is preliminary data.</text>
</comment>
<dbReference type="GO" id="GO:0043565">
    <property type="term" value="F:sequence-specific DNA binding"/>
    <property type="evidence" value="ECO:0007669"/>
    <property type="project" value="InterPro"/>
</dbReference>
<dbReference type="PROSITE" id="PS01124">
    <property type="entry name" value="HTH_ARAC_FAMILY_2"/>
    <property type="match status" value="1"/>
</dbReference>
<dbReference type="InterPro" id="IPR009057">
    <property type="entry name" value="Homeodomain-like_sf"/>
</dbReference>
<keyword evidence="5" id="KW-1185">Reference proteome</keyword>
<dbReference type="Pfam" id="PF12833">
    <property type="entry name" value="HTH_18"/>
    <property type="match status" value="1"/>
</dbReference>
<dbReference type="AlphaFoldDB" id="A0A508TER1"/>
<dbReference type="Proteomes" id="UP000328092">
    <property type="component" value="Unassembled WGS sequence"/>
</dbReference>
<dbReference type="Gene3D" id="1.10.10.60">
    <property type="entry name" value="Homeodomain-like"/>
    <property type="match status" value="2"/>
</dbReference>
<dbReference type="PANTHER" id="PTHR43436:SF1">
    <property type="entry name" value="TRANSCRIPTIONAL REGULATORY PROTEIN"/>
    <property type="match status" value="1"/>
</dbReference>
<dbReference type="OrthoDB" id="5295226at2"/>
<dbReference type="GO" id="GO:0003700">
    <property type="term" value="F:DNA-binding transcription factor activity"/>
    <property type="evidence" value="ECO:0007669"/>
    <property type="project" value="InterPro"/>
</dbReference>
<proteinExistence type="predicted"/>
<organism evidence="4 5">
    <name type="scientific">Bradyrhizobium ivorense</name>
    <dbReference type="NCBI Taxonomy" id="2511166"/>
    <lineage>
        <taxon>Bacteria</taxon>
        <taxon>Pseudomonadati</taxon>
        <taxon>Pseudomonadota</taxon>
        <taxon>Alphaproteobacteria</taxon>
        <taxon>Hyphomicrobiales</taxon>
        <taxon>Nitrobacteraceae</taxon>
        <taxon>Bradyrhizobium</taxon>
    </lineage>
</organism>
<dbReference type="SUPFAM" id="SSF46689">
    <property type="entry name" value="Homeodomain-like"/>
    <property type="match status" value="1"/>
</dbReference>
<sequence length="272" mass="30210">MDAIVDTQNPDSGHRMLITPERVFYAGLLGRPRERCPGAFHVYVAIRDGLHLSTSDGQQAHGELAVTMPNLRHTITSEYRAAICVAIEPESVPDGTLEVVARRLQGPDAHLFANRIRAAYARLAEMQYRDSISNAEFDTMCFGDALPQRVLDPRVVRAIARIGQFSGEPVTAAGCAAEASLSPSRFLHLFKEETGISFRSFRAWKRARHLLHFANQDINLAHLAQDIGYPDSTHFSHSIRRFYGLKPRAIFSGSRDLAIYRAGQVASEPVLT</sequence>
<dbReference type="RefSeq" id="WP_139861659.1">
    <property type="nucleotide sequence ID" value="NZ_CAADFC020000016.1"/>
</dbReference>